<feature type="domain" description="CRISPR-associated protein Cas6 C-terminal" evidence="5">
    <location>
        <begin position="179"/>
        <end position="307"/>
    </location>
</feature>
<evidence type="ECO:0000256" key="2">
    <source>
        <dbReference type="ARBA" id="ARBA00022759"/>
    </source>
</evidence>
<accession>A0A402A7V2</accession>
<keyword evidence="8" id="KW-1185">Reference proteome</keyword>
<dbReference type="Gene3D" id="3.30.70.1900">
    <property type="match status" value="1"/>
</dbReference>
<dbReference type="NCBIfam" id="TIGR01877">
    <property type="entry name" value="cas_cas6"/>
    <property type="match status" value="1"/>
</dbReference>
<dbReference type="OrthoDB" id="425607at2"/>
<keyword evidence="1" id="KW-0540">Nuclease</keyword>
<dbReference type="AlphaFoldDB" id="A0A402A7V2"/>
<name>A0A402A7V2_9CHLR</name>
<dbReference type="CDD" id="cd21141">
    <property type="entry name" value="Cas6_III-like"/>
    <property type="match status" value="1"/>
</dbReference>
<evidence type="ECO:0000313" key="7">
    <source>
        <dbReference type="EMBL" id="GCE15247.1"/>
    </source>
</evidence>
<proteinExistence type="predicted"/>
<sequence length="310" mass="34714">MQHPESKDLNISSEQRGELFSILIRLHPIAPGQVSPSSGPQIQAAFLDLIHQSDPALSQWLHEPNQRRPYTLSLLQGFHHLPPERLADAMANNRPLPVLPGQSYWLRITMLDATIFGSFVSQLFVKAHTLTFRIGEAQFSISRVINAPDPQQDSSSWASYSSFAELSALRSIQKQYTFEFATPTAFSKGQKAWGKQLFLFPLPSLVFENLARQWEIFAPAHLRLATQGLTSRDIENWCDEQMIVSYYTLETRYLSAHKFGHVGFQGKVTYEVKGNPGAPIALWLPSLARLALFSGIGYKTTVGMGQVRAG</sequence>
<dbReference type="Gene3D" id="3.30.70.1890">
    <property type="match status" value="1"/>
</dbReference>
<gene>
    <name evidence="7" type="ORF">KTT_51060</name>
</gene>
<evidence type="ECO:0000256" key="1">
    <source>
        <dbReference type="ARBA" id="ARBA00022722"/>
    </source>
</evidence>
<dbReference type="InterPro" id="IPR045747">
    <property type="entry name" value="CRISPR-assoc_prot_Cas6_N_sf"/>
</dbReference>
<evidence type="ECO:0000259" key="6">
    <source>
        <dbReference type="Pfam" id="PF19308"/>
    </source>
</evidence>
<keyword evidence="2" id="KW-0255">Endonuclease</keyword>
<evidence type="ECO:0000259" key="5">
    <source>
        <dbReference type="Pfam" id="PF10040"/>
    </source>
</evidence>
<dbReference type="Pfam" id="PF19308">
    <property type="entry name" value="CRISPR_Cas6_N"/>
    <property type="match status" value="1"/>
</dbReference>
<dbReference type="Proteomes" id="UP000287352">
    <property type="component" value="Unassembled WGS sequence"/>
</dbReference>
<dbReference type="InterPro" id="IPR045648">
    <property type="entry name" value="CRISPR-assoc_Cas6-like_N"/>
</dbReference>
<dbReference type="InterPro" id="IPR010156">
    <property type="entry name" value="CRISPR-assoc_prot_Cas6"/>
</dbReference>
<reference evidence="8" key="1">
    <citation type="submission" date="2018-12" db="EMBL/GenBank/DDBJ databases">
        <title>Tengunoibacter tsumagoiensis gen. nov., sp. nov., Dictyobacter kobayashii sp. nov., D. alpinus sp. nov., and D. joshuensis sp. nov. and description of Dictyobacteraceae fam. nov. within the order Ktedonobacterales isolated from Tengu-no-mugimeshi.</title>
        <authorList>
            <person name="Wang C.M."/>
            <person name="Zheng Y."/>
            <person name="Sakai Y."/>
            <person name="Toyoda A."/>
            <person name="Minakuchi Y."/>
            <person name="Abe K."/>
            <person name="Yokota A."/>
            <person name="Yabe S."/>
        </authorList>
    </citation>
    <scope>NUCLEOTIDE SEQUENCE [LARGE SCALE GENOMIC DNA]</scope>
    <source>
        <strain evidence="8">Uno3</strain>
    </source>
</reference>
<dbReference type="GO" id="GO:0051607">
    <property type="term" value="P:defense response to virus"/>
    <property type="evidence" value="ECO:0007669"/>
    <property type="project" value="UniProtKB-KW"/>
</dbReference>
<dbReference type="EMBL" id="BIFR01000002">
    <property type="protein sequence ID" value="GCE15247.1"/>
    <property type="molecule type" value="Genomic_DNA"/>
</dbReference>
<organism evidence="7 8">
    <name type="scientific">Tengunoibacter tsumagoiensis</name>
    <dbReference type="NCBI Taxonomy" id="2014871"/>
    <lineage>
        <taxon>Bacteria</taxon>
        <taxon>Bacillati</taxon>
        <taxon>Chloroflexota</taxon>
        <taxon>Ktedonobacteria</taxon>
        <taxon>Ktedonobacterales</taxon>
        <taxon>Dictyobacteraceae</taxon>
        <taxon>Tengunoibacter</taxon>
    </lineage>
</organism>
<evidence type="ECO:0000256" key="4">
    <source>
        <dbReference type="ARBA" id="ARBA00023118"/>
    </source>
</evidence>
<evidence type="ECO:0000256" key="3">
    <source>
        <dbReference type="ARBA" id="ARBA00022801"/>
    </source>
</evidence>
<dbReference type="Pfam" id="PF10040">
    <property type="entry name" value="CRISPR_Cas6"/>
    <property type="match status" value="1"/>
</dbReference>
<dbReference type="RefSeq" id="WP_126582733.1">
    <property type="nucleotide sequence ID" value="NZ_BIFR01000002.1"/>
</dbReference>
<protein>
    <submittedName>
        <fullName evidence="7">Uncharacterized protein</fullName>
    </submittedName>
</protein>
<dbReference type="GO" id="GO:0016788">
    <property type="term" value="F:hydrolase activity, acting on ester bonds"/>
    <property type="evidence" value="ECO:0007669"/>
    <property type="project" value="InterPro"/>
</dbReference>
<dbReference type="InterPro" id="IPR019267">
    <property type="entry name" value="CRISPR-assoc_Cas6_C"/>
</dbReference>
<feature type="domain" description="CRISPR-associated protein Cas6-like N-terminal" evidence="6">
    <location>
        <begin position="20"/>
        <end position="166"/>
    </location>
</feature>
<keyword evidence="4" id="KW-0051">Antiviral defense</keyword>
<comment type="caution">
    <text evidence="7">The sequence shown here is derived from an EMBL/GenBank/DDBJ whole genome shotgun (WGS) entry which is preliminary data.</text>
</comment>
<dbReference type="GO" id="GO:0004519">
    <property type="term" value="F:endonuclease activity"/>
    <property type="evidence" value="ECO:0007669"/>
    <property type="project" value="UniProtKB-KW"/>
</dbReference>
<evidence type="ECO:0000313" key="8">
    <source>
        <dbReference type="Proteomes" id="UP000287352"/>
    </source>
</evidence>
<keyword evidence="3" id="KW-0378">Hydrolase</keyword>